<protein>
    <submittedName>
        <fullName evidence="1">Uncharacterized protein</fullName>
    </submittedName>
</protein>
<dbReference type="RefSeq" id="WP_398282368.1">
    <property type="nucleotide sequence ID" value="NZ_JBITLV010000005.1"/>
</dbReference>
<proteinExistence type="predicted"/>
<organism evidence="1 2">
    <name type="scientific">Spongisporangium articulatum</name>
    <dbReference type="NCBI Taxonomy" id="3362603"/>
    <lineage>
        <taxon>Bacteria</taxon>
        <taxon>Bacillati</taxon>
        <taxon>Actinomycetota</taxon>
        <taxon>Actinomycetes</taxon>
        <taxon>Kineosporiales</taxon>
        <taxon>Kineosporiaceae</taxon>
        <taxon>Spongisporangium</taxon>
    </lineage>
</organism>
<accession>A0ABW8ARN5</accession>
<evidence type="ECO:0000313" key="2">
    <source>
        <dbReference type="Proteomes" id="UP001612915"/>
    </source>
</evidence>
<comment type="caution">
    <text evidence="1">The sequence shown here is derived from an EMBL/GenBank/DDBJ whole genome shotgun (WGS) entry which is preliminary data.</text>
</comment>
<dbReference type="EMBL" id="JBITLV010000005">
    <property type="protein sequence ID" value="MFI7588547.1"/>
    <property type="molecule type" value="Genomic_DNA"/>
</dbReference>
<name>A0ABW8ARN5_9ACTN</name>
<reference evidence="1 2" key="1">
    <citation type="submission" date="2024-10" db="EMBL/GenBank/DDBJ databases">
        <title>The Natural Products Discovery Center: Release of the First 8490 Sequenced Strains for Exploring Actinobacteria Biosynthetic Diversity.</title>
        <authorList>
            <person name="Kalkreuter E."/>
            <person name="Kautsar S.A."/>
            <person name="Yang D."/>
            <person name="Bader C.D."/>
            <person name="Teijaro C.N."/>
            <person name="Fluegel L."/>
            <person name="Davis C.M."/>
            <person name="Simpson J.R."/>
            <person name="Lauterbach L."/>
            <person name="Steele A.D."/>
            <person name="Gui C."/>
            <person name="Meng S."/>
            <person name="Li G."/>
            <person name="Viehrig K."/>
            <person name="Ye F."/>
            <person name="Su P."/>
            <person name="Kiefer A.F."/>
            <person name="Nichols A."/>
            <person name="Cepeda A.J."/>
            <person name="Yan W."/>
            <person name="Fan B."/>
            <person name="Jiang Y."/>
            <person name="Adhikari A."/>
            <person name="Zheng C.-J."/>
            <person name="Schuster L."/>
            <person name="Cowan T.M."/>
            <person name="Smanski M.J."/>
            <person name="Chevrette M.G."/>
            <person name="De Carvalho L.P.S."/>
            <person name="Shen B."/>
        </authorList>
    </citation>
    <scope>NUCLEOTIDE SEQUENCE [LARGE SCALE GENOMIC DNA]</scope>
    <source>
        <strain evidence="1 2">NPDC049639</strain>
    </source>
</reference>
<dbReference type="Proteomes" id="UP001612915">
    <property type="component" value="Unassembled WGS sequence"/>
</dbReference>
<evidence type="ECO:0000313" key="1">
    <source>
        <dbReference type="EMBL" id="MFI7588547.1"/>
    </source>
</evidence>
<keyword evidence="2" id="KW-1185">Reference proteome</keyword>
<sequence>MAKRWRPAPNQGLLSCPAHGKSVYRTQGAALAAARDVEVREGLEPGAMSYYACPESKGWHIGHRSIRDRLDRSR</sequence>
<gene>
    <name evidence="1" type="ORF">ACIB24_15870</name>
</gene>